<feature type="chain" id="PRO_5046016091" evidence="1">
    <location>
        <begin position="24"/>
        <end position="135"/>
    </location>
</feature>
<evidence type="ECO:0000313" key="2">
    <source>
        <dbReference type="EMBL" id="WGW12463.1"/>
    </source>
</evidence>
<accession>A0ABY8QU06</accession>
<protein>
    <submittedName>
        <fullName evidence="2">Uncharacterized protein</fullName>
    </submittedName>
</protein>
<evidence type="ECO:0000256" key="1">
    <source>
        <dbReference type="SAM" id="SignalP"/>
    </source>
</evidence>
<dbReference type="EMBL" id="CP090958">
    <property type="protein sequence ID" value="WGW12463.1"/>
    <property type="molecule type" value="Genomic_DNA"/>
</dbReference>
<feature type="signal peptide" evidence="1">
    <location>
        <begin position="1"/>
        <end position="23"/>
    </location>
</feature>
<organism evidence="2 3">
    <name type="scientific">Saxibacter everestensis</name>
    <dbReference type="NCBI Taxonomy" id="2909229"/>
    <lineage>
        <taxon>Bacteria</taxon>
        <taxon>Bacillati</taxon>
        <taxon>Actinomycetota</taxon>
        <taxon>Actinomycetes</taxon>
        <taxon>Micrococcales</taxon>
        <taxon>Brevibacteriaceae</taxon>
        <taxon>Saxibacter</taxon>
    </lineage>
</organism>
<proteinExistence type="predicted"/>
<keyword evidence="3" id="KW-1185">Reference proteome</keyword>
<dbReference type="Proteomes" id="UP001209083">
    <property type="component" value="Chromosome"/>
</dbReference>
<name>A0ABY8QU06_9MICO</name>
<evidence type="ECO:0000313" key="3">
    <source>
        <dbReference type="Proteomes" id="UP001209083"/>
    </source>
</evidence>
<keyword evidence="1" id="KW-0732">Signal</keyword>
<gene>
    <name evidence="2" type="ORF">LWF01_01465</name>
</gene>
<dbReference type="RefSeq" id="WP_349639263.1">
    <property type="nucleotide sequence ID" value="NZ_CP090958.1"/>
</dbReference>
<reference evidence="2 3" key="1">
    <citation type="submission" date="2023-05" db="EMBL/GenBank/DDBJ databases">
        <title>Lithophilousrod everest ZFBP1038 complete genpme.</title>
        <authorList>
            <person name="Tian M."/>
        </authorList>
    </citation>
    <scope>NUCLEOTIDE SEQUENCE [LARGE SCALE GENOMIC DNA]</scope>
    <source>
        <strain evidence="2 3">ZFBP1038</strain>
    </source>
</reference>
<sequence>MRRHLLAFLSACVLAMVPVAVSAAPSEATTTASVAAASAKKVGKCKASMSVSKPRQYSYTTVRVSNVESKANVTTTAHYKTTKTRKSTKASSKGNANLEYYISGATPGKSVTVTVTATKGKKSWACSTSFTPKKK</sequence>